<keyword evidence="6" id="KW-1185">Reference proteome</keyword>
<keyword evidence="2" id="KW-0808">Transferase</keyword>
<dbReference type="Gene3D" id="3.40.50.150">
    <property type="entry name" value="Vaccinia Virus protein VP39"/>
    <property type="match status" value="1"/>
</dbReference>
<dbReference type="GO" id="GO:0032259">
    <property type="term" value="P:methylation"/>
    <property type="evidence" value="ECO:0007669"/>
    <property type="project" value="UniProtKB-KW"/>
</dbReference>
<dbReference type="InterPro" id="IPR032774">
    <property type="entry name" value="WG_beta_rep"/>
</dbReference>
<dbReference type="InterPro" id="IPR001077">
    <property type="entry name" value="COMT_C"/>
</dbReference>
<dbReference type="AlphaFoldDB" id="A0A8J2Z2T7"/>
<keyword evidence="1" id="KW-0489">Methyltransferase</keyword>
<evidence type="ECO:0000313" key="5">
    <source>
        <dbReference type="EMBL" id="GGF92265.1"/>
    </source>
</evidence>
<dbReference type="PROSITE" id="PS51683">
    <property type="entry name" value="SAM_OMT_II"/>
    <property type="match status" value="1"/>
</dbReference>
<dbReference type="InterPro" id="IPR016461">
    <property type="entry name" value="COMT-like"/>
</dbReference>
<organism evidence="5 6">
    <name type="scientific">Cysteiniphilum litorale</name>
    <dbReference type="NCBI Taxonomy" id="2056700"/>
    <lineage>
        <taxon>Bacteria</taxon>
        <taxon>Pseudomonadati</taxon>
        <taxon>Pseudomonadota</taxon>
        <taxon>Gammaproteobacteria</taxon>
        <taxon>Thiotrichales</taxon>
        <taxon>Fastidiosibacteraceae</taxon>
        <taxon>Cysteiniphilum</taxon>
    </lineage>
</organism>
<dbReference type="PANTHER" id="PTHR37841">
    <property type="entry name" value="GLR2918 PROTEIN"/>
    <property type="match status" value="1"/>
</dbReference>
<dbReference type="OrthoDB" id="29650at2"/>
<evidence type="ECO:0000256" key="2">
    <source>
        <dbReference type="ARBA" id="ARBA00022679"/>
    </source>
</evidence>
<sequence>MQNNYKHIKVSACATYHQLAGQPITDKTYHWVMKFHFPGFAPVADDSGSYHIDIDGQPAYEHRYQKVYGFYDECAAVVDHNDRWFHVNTEGNPVYIGNYHWCGNFQEDSCVTQSENGFQHISKSGDSLYAAYYDYVGDYKDGVAVAISNGRFFHIDINGCRINNVDYLFLDVFHKGFARAQDDQGWFHINKQGIAVYKDRYKYVEPYYNGMAFVQTFDQQFVRINEKGEVIDIITTKDSDGVAELSSKMVSFWSIYVISTALSVGIFERLSHGKMHIDQLIKALKTASAHHSDKLLDASSQKGIIDEQNLLRLLRGLWEINLVHYDKTMWQLTDLGILFVNSPDHFMADASQMWLAVMQQWQTQPLLTLLKQKPVHHRCFKDNANIEDLRIYHRTLIGYARRDFATISDHVIFAQNTSILVAGTCARVIIPHLASKYPECHFTYYDNKARLRDFEPWQNLKNVSVADFDLLSPWHDKYDYLIFPRYLHYWSDREMPSLLDHASKALNRHGKLIVLEMLIDEDTPQGSLLDLNMMIETGGRLRSRQMWEHLMQSSALVLTKHVSLKSYLSMLEFSHVNN</sequence>
<evidence type="ECO:0000256" key="3">
    <source>
        <dbReference type="ARBA" id="ARBA00022691"/>
    </source>
</evidence>
<proteinExistence type="predicted"/>
<dbReference type="SUPFAM" id="SSF53335">
    <property type="entry name" value="S-adenosyl-L-methionine-dependent methyltransferases"/>
    <property type="match status" value="1"/>
</dbReference>
<accession>A0A8J2Z2T7</accession>
<dbReference type="GO" id="GO:0008171">
    <property type="term" value="F:O-methyltransferase activity"/>
    <property type="evidence" value="ECO:0007669"/>
    <property type="project" value="InterPro"/>
</dbReference>
<feature type="domain" description="O-methyltransferase C-terminal" evidence="4">
    <location>
        <begin position="429"/>
        <end position="553"/>
    </location>
</feature>
<dbReference type="Pfam" id="PF00891">
    <property type="entry name" value="Methyltransf_2"/>
    <property type="match status" value="1"/>
</dbReference>
<reference evidence="5" key="2">
    <citation type="submission" date="2020-09" db="EMBL/GenBank/DDBJ databases">
        <authorList>
            <person name="Sun Q."/>
            <person name="Zhou Y."/>
        </authorList>
    </citation>
    <scope>NUCLEOTIDE SEQUENCE</scope>
    <source>
        <strain evidence="5">CGMCC 1.15758</strain>
    </source>
</reference>
<dbReference type="Proteomes" id="UP000636949">
    <property type="component" value="Unassembled WGS sequence"/>
</dbReference>
<dbReference type="EMBL" id="BMJS01000005">
    <property type="protein sequence ID" value="GGF92265.1"/>
    <property type="molecule type" value="Genomic_DNA"/>
</dbReference>
<comment type="caution">
    <text evidence="5">The sequence shown here is derived from an EMBL/GenBank/DDBJ whole genome shotgun (WGS) entry which is preliminary data.</text>
</comment>
<dbReference type="InterPro" id="IPR029063">
    <property type="entry name" value="SAM-dependent_MTases_sf"/>
</dbReference>
<dbReference type="Pfam" id="PF14903">
    <property type="entry name" value="WG_beta_rep"/>
    <property type="match status" value="1"/>
</dbReference>
<dbReference type="Gene3D" id="1.10.10.10">
    <property type="entry name" value="Winged helix-like DNA-binding domain superfamily/Winged helix DNA-binding domain"/>
    <property type="match status" value="1"/>
</dbReference>
<evidence type="ECO:0000313" key="6">
    <source>
        <dbReference type="Proteomes" id="UP000636949"/>
    </source>
</evidence>
<dbReference type="PANTHER" id="PTHR37841:SF1">
    <property type="entry name" value="DUF3298 DOMAIN-CONTAINING PROTEIN"/>
    <property type="match status" value="1"/>
</dbReference>
<dbReference type="InterPro" id="IPR036388">
    <property type="entry name" value="WH-like_DNA-bd_sf"/>
</dbReference>
<gene>
    <name evidence="5" type="ORF">GCM10010995_06790</name>
</gene>
<name>A0A8J2Z2T7_9GAMM</name>
<protein>
    <recommendedName>
        <fullName evidence="4">O-methyltransferase C-terminal domain-containing protein</fullName>
    </recommendedName>
</protein>
<dbReference type="RefSeq" id="WP_117003772.1">
    <property type="nucleotide sequence ID" value="NZ_BMJS01000005.1"/>
</dbReference>
<reference evidence="5" key="1">
    <citation type="journal article" date="2014" name="Int. J. Syst. Evol. Microbiol.">
        <title>Complete genome sequence of Corynebacterium casei LMG S-19264T (=DSM 44701T), isolated from a smear-ripened cheese.</title>
        <authorList>
            <consortium name="US DOE Joint Genome Institute (JGI-PGF)"/>
            <person name="Walter F."/>
            <person name="Albersmeier A."/>
            <person name="Kalinowski J."/>
            <person name="Ruckert C."/>
        </authorList>
    </citation>
    <scope>NUCLEOTIDE SEQUENCE</scope>
    <source>
        <strain evidence="5">CGMCC 1.15758</strain>
    </source>
</reference>
<keyword evidence="3" id="KW-0949">S-adenosyl-L-methionine</keyword>
<evidence type="ECO:0000256" key="1">
    <source>
        <dbReference type="ARBA" id="ARBA00022603"/>
    </source>
</evidence>
<evidence type="ECO:0000259" key="4">
    <source>
        <dbReference type="Pfam" id="PF00891"/>
    </source>
</evidence>